<gene>
    <name evidence="9" type="ORF">COU10_02870</name>
</gene>
<dbReference type="EMBL" id="PFBC01000045">
    <property type="protein sequence ID" value="PIR87767.1"/>
    <property type="molecule type" value="Genomic_DNA"/>
</dbReference>
<comment type="caution">
    <text evidence="9">The sequence shown here is derived from an EMBL/GenBank/DDBJ whole genome shotgun (WGS) entry which is preliminary data.</text>
</comment>
<evidence type="ECO:0000256" key="5">
    <source>
        <dbReference type="ARBA" id="ARBA00022946"/>
    </source>
</evidence>
<dbReference type="GO" id="GO:0004458">
    <property type="term" value="F:D-lactate dehydrogenase (cytochrome) activity"/>
    <property type="evidence" value="ECO:0007669"/>
    <property type="project" value="UniProtKB-EC"/>
</dbReference>
<keyword evidence="5" id="KW-0809">Transit peptide</keyword>
<dbReference type="Pfam" id="PF01565">
    <property type="entry name" value="FAD_binding_4"/>
    <property type="match status" value="1"/>
</dbReference>
<evidence type="ECO:0000256" key="7">
    <source>
        <dbReference type="ARBA" id="ARBA00038897"/>
    </source>
</evidence>
<dbReference type="InterPro" id="IPR016171">
    <property type="entry name" value="Vanillyl_alc_oxidase_C-sub2"/>
</dbReference>
<keyword evidence="4" id="KW-0274">FAD</keyword>
<dbReference type="Pfam" id="PF02913">
    <property type="entry name" value="FAD-oxidase_C"/>
    <property type="match status" value="1"/>
</dbReference>
<dbReference type="InterPro" id="IPR004113">
    <property type="entry name" value="FAD-bd_oxidored_4_C"/>
</dbReference>
<dbReference type="PANTHER" id="PTHR11748">
    <property type="entry name" value="D-LACTATE DEHYDROGENASE"/>
    <property type="match status" value="1"/>
</dbReference>
<dbReference type="InterPro" id="IPR016169">
    <property type="entry name" value="FAD-bd_PCMH_sub2"/>
</dbReference>
<dbReference type="Gene3D" id="1.10.45.10">
    <property type="entry name" value="Vanillyl-alcohol Oxidase, Chain A, domain 4"/>
    <property type="match status" value="1"/>
</dbReference>
<accession>A0A2H0UMW6</accession>
<dbReference type="SUPFAM" id="SSF56176">
    <property type="entry name" value="FAD-binding/transporter-associated domain-like"/>
    <property type="match status" value="1"/>
</dbReference>
<dbReference type="GO" id="GO:0071949">
    <property type="term" value="F:FAD binding"/>
    <property type="evidence" value="ECO:0007669"/>
    <property type="project" value="InterPro"/>
</dbReference>
<dbReference type="EC" id="1.1.2.4" evidence="7"/>
<dbReference type="GO" id="GO:0008720">
    <property type="term" value="F:D-lactate dehydrogenase (NAD+) activity"/>
    <property type="evidence" value="ECO:0007669"/>
    <property type="project" value="TreeGrafter"/>
</dbReference>
<dbReference type="GO" id="GO:1903457">
    <property type="term" value="P:lactate catabolic process"/>
    <property type="evidence" value="ECO:0007669"/>
    <property type="project" value="TreeGrafter"/>
</dbReference>
<dbReference type="PANTHER" id="PTHR11748:SF111">
    <property type="entry name" value="D-LACTATE DEHYDROGENASE, MITOCHONDRIAL-RELATED"/>
    <property type="match status" value="1"/>
</dbReference>
<organism evidence="9 10">
    <name type="scientific">Candidatus Harrisonbacteria bacterium CG10_big_fil_rev_8_21_14_0_10_45_28</name>
    <dbReference type="NCBI Taxonomy" id="1974586"/>
    <lineage>
        <taxon>Bacteria</taxon>
        <taxon>Candidatus Harrisoniibacteriota</taxon>
    </lineage>
</organism>
<evidence type="ECO:0000313" key="10">
    <source>
        <dbReference type="Proteomes" id="UP000230903"/>
    </source>
</evidence>
<dbReference type="PROSITE" id="PS51387">
    <property type="entry name" value="FAD_PCMH"/>
    <property type="match status" value="1"/>
</dbReference>
<reference evidence="10" key="1">
    <citation type="submission" date="2017-09" db="EMBL/GenBank/DDBJ databases">
        <title>Depth-based differentiation of microbial function through sediment-hosted aquifers and enrichment of novel symbionts in the deep terrestrial subsurface.</title>
        <authorList>
            <person name="Probst A.J."/>
            <person name="Ladd B."/>
            <person name="Jarett J.K."/>
            <person name="Geller-Mcgrath D.E."/>
            <person name="Sieber C.M.K."/>
            <person name="Emerson J.B."/>
            <person name="Anantharaman K."/>
            <person name="Thomas B.C."/>
            <person name="Malmstrom R."/>
            <person name="Stieglmeier M."/>
            <person name="Klingl A."/>
            <person name="Woyke T."/>
            <person name="Ryan C.M."/>
            <person name="Banfield J.F."/>
        </authorList>
    </citation>
    <scope>NUCLEOTIDE SEQUENCE [LARGE SCALE GENOMIC DNA]</scope>
</reference>
<dbReference type="Gene3D" id="3.30.465.10">
    <property type="match status" value="2"/>
</dbReference>
<comment type="cofactor">
    <cofactor evidence="1">
        <name>FAD</name>
        <dbReference type="ChEBI" id="CHEBI:57692"/>
    </cofactor>
</comment>
<sequence>MLKGEIGKIIEGEVSDDKETLKLYSQDASIFELTPEVVVAPKNKEDIKKLVQFVASQGEASLTVRSGGSDMTGGPLSESIVVDMNKHLNQIFEIKGIEKRSEGGEPAYVIAEPGVWYRDLDTQTRRMDLYLPTYPASKDICTVGGMVANNSGGEKTPAYGKTEDFILEMKAVLSDGNEYEFRPLSKQDLEMKMKLNSFEGELYRRMFKLVSENNDLLKGAKPKVSKNSAGYYLWNVWDPADGEADGGTFDLTKLLVGSQGTLGIITEVKLRLVSVEKYSAMLIVFLKDLKKLGEVVVELSKAKPQSLESYDDNTIRLAIRFFPKILKLMGGGLKTLFSFLPDAFGFLFGLPKMVMMAEFSGNNLVEINKRLEEARVSMKNFKIKTRVAKNAQEAEKYWAIRRESFNLLRKKLGDKHTAPFIDDFIVNPEKLPEFLPKLNAILNQYKITYTIAGHPGSGNFHIIPLMNLNDEDQRVIIPRLSDQVYSLVLQYGGSITAEHNDGLIRTPYLEKMYGREVVGLFEETKRIFDPKNIFNPGKKVWGNLAYAMSHIKRD</sequence>
<evidence type="ECO:0000313" key="9">
    <source>
        <dbReference type="EMBL" id="PIR87767.1"/>
    </source>
</evidence>
<dbReference type="SUPFAM" id="SSF55103">
    <property type="entry name" value="FAD-linked oxidases, C-terminal domain"/>
    <property type="match status" value="1"/>
</dbReference>
<evidence type="ECO:0000256" key="1">
    <source>
        <dbReference type="ARBA" id="ARBA00001974"/>
    </source>
</evidence>
<keyword evidence="3" id="KW-0285">Flavoprotein</keyword>
<evidence type="ECO:0000256" key="3">
    <source>
        <dbReference type="ARBA" id="ARBA00022630"/>
    </source>
</evidence>
<feature type="domain" description="FAD-binding PCMH-type" evidence="8">
    <location>
        <begin position="31"/>
        <end position="275"/>
    </location>
</feature>
<protein>
    <recommendedName>
        <fullName evidence="7">D-lactate dehydrogenase (cytochrome)</fullName>
        <ecNumber evidence="7">1.1.2.4</ecNumber>
    </recommendedName>
</protein>
<evidence type="ECO:0000256" key="2">
    <source>
        <dbReference type="ARBA" id="ARBA00008000"/>
    </source>
</evidence>
<evidence type="ECO:0000256" key="6">
    <source>
        <dbReference type="ARBA" id="ARBA00023002"/>
    </source>
</evidence>
<proteinExistence type="inferred from homology"/>
<dbReference type="AlphaFoldDB" id="A0A2H0UMW6"/>
<dbReference type="Gene3D" id="3.30.70.2740">
    <property type="match status" value="1"/>
</dbReference>
<evidence type="ECO:0000256" key="4">
    <source>
        <dbReference type="ARBA" id="ARBA00022827"/>
    </source>
</evidence>
<dbReference type="InterPro" id="IPR016164">
    <property type="entry name" value="FAD-linked_Oxase-like_C"/>
</dbReference>
<keyword evidence="6" id="KW-0560">Oxidoreductase</keyword>
<dbReference type="Proteomes" id="UP000230903">
    <property type="component" value="Unassembled WGS sequence"/>
</dbReference>
<dbReference type="InterPro" id="IPR006094">
    <property type="entry name" value="Oxid_FAD_bind_N"/>
</dbReference>
<dbReference type="InterPro" id="IPR016166">
    <property type="entry name" value="FAD-bd_PCMH"/>
</dbReference>
<comment type="similarity">
    <text evidence="2">Belongs to the FAD-binding oxidoreductase/transferase type 4 family.</text>
</comment>
<evidence type="ECO:0000259" key="8">
    <source>
        <dbReference type="PROSITE" id="PS51387"/>
    </source>
</evidence>
<dbReference type="InterPro" id="IPR036318">
    <property type="entry name" value="FAD-bd_PCMH-like_sf"/>
</dbReference>
<name>A0A2H0UMW6_9BACT</name>